<comment type="caution">
    <text evidence="2">The sequence shown here is derived from an EMBL/GenBank/DDBJ whole genome shotgun (WGS) entry which is preliminary data.</text>
</comment>
<feature type="non-terminal residue" evidence="2">
    <location>
        <position position="1"/>
    </location>
</feature>
<evidence type="ECO:0000313" key="3">
    <source>
        <dbReference type="Proteomes" id="UP001178507"/>
    </source>
</evidence>
<accession>A0AA36I2W8</accession>
<proteinExistence type="predicted"/>
<reference evidence="2" key="1">
    <citation type="submission" date="2023-08" db="EMBL/GenBank/DDBJ databases">
        <authorList>
            <person name="Chen Y."/>
            <person name="Shah S."/>
            <person name="Dougan E. K."/>
            <person name="Thang M."/>
            <person name="Chan C."/>
        </authorList>
    </citation>
    <scope>NUCLEOTIDE SEQUENCE</scope>
</reference>
<feature type="region of interest" description="Disordered" evidence="1">
    <location>
        <begin position="50"/>
        <end position="82"/>
    </location>
</feature>
<protein>
    <submittedName>
        <fullName evidence="2">Uncharacterized protein</fullName>
    </submittedName>
</protein>
<evidence type="ECO:0000313" key="2">
    <source>
        <dbReference type="EMBL" id="CAJ1379747.1"/>
    </source>
</evidence>
<evidence type="ECO:0000256" key="1">
    <source>
        <dbReference type="SAM" id="MobiDB-lite"/>
    </source>
</evidence>
<name>A0AA36I2W8_9DINO</name>
<dbReference type="Proteomes" id="UP001178507">
    <property type="component" value="Unassembled WGS sequence"/>
</dbReference>
<organism evidence="2 3">
    <name type="scientific">Effrenium voratum</name>
    <dbReference type="NCBI Taxonomy" id="2562239"/>
    <lineage>
        <taxon>Eukaryota</taxon>
        <taxon>Sar</taxon>
        <taxon>Alveolata</taxon>
        <taxon>Dinophyceae</taxon>
        <taxon>Suessiales</taxon>
        <taxon>Symbiodiniaceae</taxon>
        <taxon>Effrenium</taxon>
    </lineage>
</organism>
<gene>
    <name evidence="2" type="ORF">EVOR1521_LOCUS7894</name>
</gene>
<sequence>SSASYMTAFLRWSELREDVKAHHTVKQANAQLNLNKVANHALFGHKRVLVKDPPQPQAPPRKSQRPSVFIPAQRAPGAPVDRRTSLRRASAASMLSQLAEGTGEELLEELEGDLFVFDEWMGKHVAPTRQESKSHPRGLGVDLSPPQRLDMSLLGLA</sequence>
<dbReference type="AlphaFoldDB" id="A0AA36I2W8"/>
<feature type="region of interest" description="Disordered" evidence="1">
    <location>
        <begin position="126"/>
        <end position="146"/>
    </location>
</feature>
<keyword evidence="3" id="KW-1185">Reference proteome</keyword>
<dbReference type="EMBL" id="CAUJNA010000657">
    <property type="protein sequence ID" value="CAJ1379747.1"/>
    <property type="molecule type" value="Genomic_DNA"/>
</dbReference>